<evidence type="ECO:0000313" key="3">
    <source>
        <dbReference type="Proteomes" id="UP000470404"/>
    </source>
</evidence>
<sequence length="398" mass="46083">MSDRIMAEVQRVNEHTRAMLAAYLAWADKIRVGQVQQWMYNELIDFVNFRIETADTCLQLVDRGRVADALGLCRSLLENYLLLMLMCRGRKYFRLQDRTDLTEGQFKAYVAEQKEQLASEYQAGTAARLAVDKYPRAKRHLMHIFEGLKDEDDAEFVIPVHYFHFSNFRPEVMRLWQGNYFEYVADEPDTQQVLREHRRDATVVYKHYLSYDALLTCLELNELADHAVVARIEAHYTFLGQFLHPTNDAARSLHESSNYHHGKPAIGMDTPYTPAAHLLAALYACHLVAGLLDEIAHLHENAPQKFIAEPGTEDLRRLTADVPTRYGYFWFLFNNPPLYDKFVHCVSHTTDDELAAYGHYAHTPNDRVRFNQHIYDQLTQALNGWNNSRVGTYAPPIP</sequence>
<gene>
    <name evidence="1" type="ORF">G3I59_17625</name>
    <name evidence="2" type="ORF">G3I59_32005</name>
</gene>
<dbReference type="RefSeq" id="WP_157904928.1">
    <property type="nucleotide sequence ID" value="NZ_JAAGNC010000088.1"/>
</dbReference>
<evidence type="ECO:0000313" key="2">
    <source>
        <dbReference type="EMBL" id="NEC60085.1"/>
    </source>
</evidence>
<dbReference type="EMBL" id="JAAGNC010000088">
    <property type="protein sequence ID" value="NEC57363.1"/>
    <property type="molecule type" value="Genomic_DNA"/>
</dbReference>
<name>A0ABX0C515_9PSEU</name>
<protein>
    <submittedName>
        <fullName evidence="2">Uncharacterized protein</fullName>
    </submittedName>
</protein>
<evidence type="ECO:0000313" key="1">
    <source>
        <dbReference type="EMBL" id="NEC57363.1"/>
    </source>
</evidence>
<accession>A0ABX0C515</accession>
<dbReference type="Proteomes" id="UP000470404">
    <property type="component" value="Unassembled WGS sequence"/>
</dbReference>
<reference evidence="2 3" key="1">
    <citation type="submission" date="2020-01" db="EMBL/GenBank/DDBJ databases">
        <title>Insect and environment-associated Actinomycetes.</title>
        <authorList>
            <person name="Currrie C."/>
            <person name="Chevrette M."/>
            <person name="Carlson C."/>
            <person name="Stubbendieck R."/>
            <person name="Wendt-Pienkowski E."/>
        </authorList>
    </citation>
    <scope>NUCLEOTIDE SEQUENCE [LARGE SCALE GENOMIC DNA]</scope>
    <source>
        <strain evidence="2 3">SID8386</strain>
    </source>
</reference>
<keyword evidence="3" id="KW-1185">Reference proteome</keyword>
<dbReference type="EMBL" id="JAAGNC010000169">
    <property type="protein sequence ID" value="NEC60085.1"/>
    <property type="molecule type" value="Genomic_DNA"/>
</dbReference>
<proteinExistence type="predicted"/>
<organism evidence="2 3">
    <name type="scientific">Amycolatopsis rubida</name>
    <dbReference type="NCBI Taxonomy" id="112413"/>
    <lineage>
        <taxon>Bacteria</taxon>
        <taxon>Bacillati</taxon>
        <taxon>Actinomycetota</taxon>
        <taxon>Actinomycetes</taxon>
        <taxon>Pseudonocardiales</taxon>
        <taxon>Pseudonocardiaceae</taxon>
        <taxon>Amycolatopsis</taxon>
    </lineage>
</organism>
<comment type="caution">
    <text evidence="2">The sequence shown here is derived from an EMBL/GenBank/DDBJ whole genome shotgun (WGS) entry which is preliminary data.</text>
</comment>